<dbReference type="InterPro" id="IPR019993">
    <property type="entry name" value="RecB_nuclease_TM0106_put"/>
</dbReference>
<dbReference type="InterPro" id="IPR027417">
    <property type="entry name" value="P-loop_NTPase"/>
</dbReference>
<sequence>MFLLDDRLVWSATDLTAAAECEFAVLSGLDRVLGRAPVVAVSDDPLGDQVAKLGELHEAAEFERLRLLHGDHDPVAGIGMLALSRASGRDLASLSAVAERTLKALSAGADVLYQPAFFDGDFLGYADFVRCSTVGWVVCDTKLARHAKPTALLQLAAYAAQLVALDVPVAPTVELLLGNGRREEFRRADLEPLFRERRSRLLQLLEQHGAEADPVTWGQPGVAACGRCADCERAAMAGEDLVLVAGLRMEQRRKLNEGGVRTVSDLAKAEDPPPGMARSTFERLRAQAEMQLLQKEPDPGEPLVVHHRVIDEKPLRSLPPKSPGDLFFDFEGDPLHNEGDLGDWGLEYLWGVLTAPDHPTEPHDFLPLWADDHQEERACLMQFLDDLTARLEVHPELHVYHYAPYEVTALKRLTAKHKTHEAVLDDLLRGGIFVDLYAVVRAALLISQPSYSIKKLEPLYMEEARSGDVMAGDVSIAEYHSYRLHLERGEAEPAGQARRALLDYNQYDCESTLRLRDWLWGLVDHPEAPLTEHHGAGATGETDEEHDPLAQSLVARSGPVHRSERTAEEQAWAMLASALGYHRRERLPAAWEYFHRLFNPVAEWESGSEVLVFTEPPAVEQDWDKQRGKQTYSRILTATAHVGPGNTVRPGDMSALYADPLPDSCTPHEGATHAIGCGASLLELERIADDLVEVRFEERVRKGVAGHPQLPAALVPGYGVNDKPLEDAIREVASAADAAGALPESPAIDVLVRRSPRLGSDASLPQTGDSCPDLVRALLDLDRSYLAVQGPPGTGKTYTGSHVIRELVETHGWRIGIVGPSHAVVENFLGAVVKTGLDPALVGKKATKTPNAPWQSVKDPAAFVGKAERGCVVGGTAWNFVGTSFERECLDLLVVDEAGQFSLANTLAVSIAAKRLLLLGDPQQLPQVSQGTHGEPVNHSALGWLMDGHAALPPELGYFLPLSYRMHPSVCAPVSTLSYAEELRSAEPASRRRLDGVDPGVRVVRLTHEGNSVASPEEADEVVRQITEVLGAVWTDPERTPASRPLTEDDVVVVAPYNAQRLLISSRLAAAGLDGVRVGTVDKFQGQEAPVVVLSMTASSAVDVPRGIGFLLNRNRVNVGVSRAQYLSIVVRSESLTSFMPATVGGLLELGAFVGLCESGEARSESTSGGGVR</sequence>
<dbReference type="GO" id="GO:0016787">
    <property type="term" value="F:hydrolase activity"/>
    <property type="evidence" value="ECO:0007669"/>
    <property type="project" value="UniProtKB-KW"/>
</dbReference>
<proteinExistence type="predicted"/>
<dbReference type="EMBL" id="WLCI01000003">
    <property type="protein sequence ID" value="MTB93983.1"/>
    <property type="molecule type" value="Genomic_DNA"/>
</dbReference>
<evidence type="ECO:0000259" key="5">
    <source>
        <dbReference type="Pfam" id="PF13087"/>
    </source>
</evidence>
<keyword evidence="2" id="KW-0378">Hydrolase</keyword>
<dbReference type="GO" id="GO:0043139">
    <property type="term" value="F:5'-3' DNA helicase activity"/>
    <property type="evidence" value="ECO:0007669"/>
    <property type="project" value="TreeGrafter"/>
</dbReference>
<name>A0A6I3IU35_9ACTN</name>
<dbReference type="NCBIfam" id="TIGR03491">
    <property type="entry name" value="TM0106 family RecB-like putative nuclease"/>
    <property type="match status" value="1"/>
</dbReference>
<keyword evidence="1" id="KW-0547">Nucleotide-binding</keyword>
<gene>
    <name evidence="7" type="ORF">GGQ22_02705</name>
</gene>
<dbReference type="CDD" id="cd17934">
    <property type="entry name" value="DEXXQc_Upf1-like"/>
    <property type="match status" value="1"/>
</dbReference>
<dbReference type="Pfam" id="PF13087">
    <property type="entry name" value="AAA_12"/>
    <property type="match status" value="1"/>
</dbReference>
<evidence type="ECO:0000256" key="3">
    <source>
        <dbReference type="ARBA" id="ARBA00022806"/>
    </source>
</evidence>
<dbReference type="InterPro" id="IPR038720">
    <property type="entry name" value="YprB_RNase_H-like_dom"/>
</dbReference>
<dbReference type="RefSeq" id="WP_154613777.1">
    <property type="nucleotide sequence ID" value="NZ_CP053660.1"/>
</dbReference>
<dbReference type="InterPro" id="IPR041679">
    <property type="entry name" value="DNA2/NAM7-like_C"/>
</dbReference>
<dbReference type="Gene3D" id="3.40.50.300">
    <property type="entry name" value="P-loop containing nucleotide triphosphate hydrolases"/>
    <property type="match status" value="2"/>
</dbReference>
<comment type="caution">
    <text evidence="7">The sequence shown here is derived from an EMBL/GenBank/DDBJ whole genome shotgun (WGS) entry which is preliminary data.</text>
</comment>
<organism evidence="7 8">
    <name type="scientific">Nocardioides marmotae</name>
    <dbReference type="NCBI Taxonomy" id="2663857"/>
    <lineage>
        <taxon>Bacteria</taxon>
        <taxon>Bacillati</taxon>
        <taxon>Actinomycetota</taxon>
        <taxon>Actinomycetes</taxon>
        <taxon>Propionibacteriales</taxon>
        <taxon>Nocardioidaceae</taxon>
        <taxon>Nocardioides</taxon>
    </lineage>
</organism>
<dbReference type="CDD" id="cd18808">
    <property type="entry name" value="SF1_C_Upf1"/>
    <property type="match status" value="1"/>
</dbReference>
<evidence type="ECO:0000256" key="1">
    <source>
        <dbReference type="ARBA" id="ARBA00022741"/>
    </source>
</evidence>
<keyword evidence="8" id="KW-1185">Reference proteome</keyword>
<dbReference type="Proteomes" id="UP000433406">
    <property type="component" value="Unassembled WGS sequence"/>
</dbReference>
<evidence type="ECO:0000256" key="2">
    <source>
        <dbReference type="ARBA" id="ARBA00022801"/>
    </source>
</evidence>
<keyword evidence="4" id="KW-0067">ATP-binding</keyword>
<dbReference type="GO" id="GO:0005524">
    <property type="term" value="F:ATP binding"/>
    <property type="evidence" value="ECO:0007669"/>
    <property type="project" value="UniProtKB-KW"/>
</dbReference>
<protein>
    <submittedName>
        <fullName evidence="7">TM0106 family RecB-like putative nuclease</fullName>
    </submittedName>
</protein>
<dbReference type="PANTHER" id="PTHR43788">
    <property type="entry name" value="DNA2/NAM7 HELICASE FAMILY MEMBER"/>
    <property type="match status" value="1"/>
</dbReference>
<feature type="domain" description="DNA2/NAM7 helicase-like C-terminal" evidence="5">
    <location>
        <begin position="957"/>
        <end position="1132"/>
    </location>
</feature>
<reference evidence="7 8" key="1">
    <citation type="submission" date="2019-10" db="EMBL/GenBank/DDBJ databases">
        <title>Nocardioides novel species isolated from the excrement of Marmot.</title>
        <authorList>
            <person name="Zhang G."/>
        </authorList>
    </citation>
    <scope>NUCLEOTIDE SEQUENCE [LARGE SCALE GENOMIC DNA]</scope>
    <source>
        <strain evidence="8">zg-579</strain>
    </source>
</reference>
<dbReference type="InterPro" id="IPR050534">
    <property type="entry name" value="Coronavir_polyprotein_1ab"/>
</dbReference>
<evidence type="ECO:0000256" key="4">
    <source>
        <dbReference type="ARBA" id="ARBA00022840"/>
    </source>
</evidence>
<evidence type="ECO:0000259" key="6">
    <source>
        <dbReference type="Pfam" id="PF13482"/>
    </source>
</evidence>
<feature type="domain" description="YprB ribonuclease H-like" evidence="6">
    <location>
        <begin position="326"/>
        <end position="519"/>
    </location>
</feature>
<dbReference type="PANTHER" id="PTHR43788:SF8">
    <property type="entry name" value="DNA-BINDING PROTEIN SMUBP-2"/>
    <property type="match status" value="1"/>
</dbReference>
<accession>A0A6I3IU35</accession>
<dbReference type="Pfam" id="PF13604">
    <property type="entry name" value="AAA_30"/>
    <property type="match status" value="1"/>
</dbReference>
<dbReference type="Pfam" id="PF13482">
    <property type="entry name" value="RNase_H_2"/>
    <property type="match status" value="1"/>
</dbReference>
<evidence type="ECO:0000313" key="7">
    <source>
        <dbReference type="EMBL" id="MTB93983.1"/>
    </source>
</evidence>
<keyword evidence="3" id="KW-0347">Helicase</keyword>
<dbReference type="SUPFAM" id="SSF52540">
    <property type="entry name" value="P-loop containing nucleoside triphosphate hydrolases"/>
    <property type="match status" value="1"/>
</dbReference>
<evidence type="ECO:0000313" key="8">
    <source>
        <dbReference type="Proteomes" id="UP000433406"/>
    </source>
</evidence>
<dbReference type="AlphaFoldDB" id="A0A6I3IU35"/>
<dbReference type="InterPro" id="IPR047187">
    <property type="entry name" value="SF1_C_Upf1"/>
</dbReference>